<dbReference type="GO" id="GO:0016020">
    <property type="term" value="C:membrane"/>
    <property type="evidence" value="ECO:0007669"/>
    <property type="project" value="TreeGrafter"/>
</dbReference>
<evidence type="ECO:0000313" key="10">
    <source>
        <dbReference type="Proteomes" id="UP001221217"/>
    </source>
</evidence>
<evidence type="ECO:0000256" key="2">
    <source>
        <dbReference type="ARBA" id="ARBA00008335"/>
    </source>
</evidence>
<feature type="transmembrane region" description="Helical" evidence="7">
    <location>
        <begin position="137"/>
        <end position="154"/>
    </location>
</feature>
<feature type="transmembrane region" description="Helical" evidence="7">
    <location>
        <begin position="213"/>
        <end position="239"/>
    </location>
</feature>
<feature type="transmembrane region" description="Helical" evidence="7">
    <location>
        <begin position="361"/>
        <end position="383"/>
    </location>
</feature>
<feature type="transmembrane region" description="Helical" evidence="7">
    <location>
        <begin position="160"/>
        <end position="179"/>
    </location>
</feature>
<dbReference type="EMBL" id="JAQQAL010000030">
    <property type="protein sequence ID" value="MDC7227664.1"/>
    <property type="molecule type" value="Genomic_DNA"/>
</dbReference>
<dbReference type="Gene3D" id="1.20.1250.20">
    <property type="entry name" value="MFS general substrate transporter like domains"/>
    <property type="match status" value="2"/>
</dbReference>
<evidence type="ECO:0000256" key="3">
    <source>
        <dbReference type="ARBA" id="ARBA00022448"/>
    </source>
</evidence>
<evidence type="ECO:0000259" key="8">
    <source>
        <dbReference type="PROSITE" id="PS50850"/>
    </source>
</evidence>
<dbReference type="PANTHER" id="PTHR23514:SF3">
    <property type="entry name" value="BYPASS OF STOP CODON PROTEIN 6"/>
    <property type="match status" value="1"/>
</dbReference>
<feature type="transmembrane region" description="Helical" evidence="7">
    <location>
        <begin position="74"/>
        <end position="93"/>
    </location>
</feature>
<feature type="transmembrane region" description="Helical" evidence="7">
    <location>
        <begin position="7"/>
        <end position="26"/>
    </location>
</feature>
<dbReference type="SUPFAM" id="SSF103473">
    <property type="entry name" value="MFS general substrate transporter"/>
    <property type="match status" value="1"/>
</dbReference>
<evidence type="ECO:0000256" key="5">
    <source>
        <dbReference type="ARBA" id="ARBA00022989"/>
    </source>
</evidence>
<dbReference type="AlphaFoldDB" id="A0AAJ1IGB9"/>
<dbReference type="GO" id="GO:0012505">
    <property type="term" value="C:endomembrane system"/>
    <property type="evidence" value="ECO:0007669"/>
    <property type="project" value="UniProtKB-SubCell"/>
</dbReference>
<reference evidence="9 10" key="1">
    <citation type="submission" date="2022-12" db="EMBL/GenBank/DDBJ databases">
        <title>Metagenome assembled genome from gulf of manar.</title>
        <authorList>
            <person name="Kohli P."/>
            <person name="Pk S."/>
            <person name="Venkata Ramana C."/>
            <person name="Sasikala C."/>
        </authorList>
    </citation>
    <scope>NUCLEOTIDE SEQUENCE [LARGE SCALE GENOMIC DNA]</scope>
    <source>
        <strain evidence="9">JB008</strain>
    </source>
</reference>
<keyword evidence="5 7" id="KW-1133">Transmembrane helix</keyword>
<evidence type="ECO:0000256" key="4">
    <source>
        <dbReference type="ARBA" id="ARBA00022692"/>
    </source>
</evidence>
<evidence type="ECO:0000256" key="7">
    <source>
        <dbReference type="SAM" id="Phobius"/>
    </source>
</evidence>
<protein>
    <submittedName>
        <fullName evidence="9">MFS transporter</fullName>
    </submittedName>
</protein>
<dbReference type="PANTHER" id="PTHR23514">
    <property type="entry name" value="BYPASS OF STOP CODON PROTEIN 6"/>
    <property type="match status" value="1"/>
</dbReference>
<accession>A0AAJ1IGB9</accession>
<feature type="transmembrane region" description="Helical" evidence="7">
    <location>
        <begin position="99"/>
        <end position="125"/>
    </location>
</feature>
<keyword evidence="4 7" id="KW-0812">Transmembrane</keyword>
<feature type="transmembrane region" description="Helical" evidence="7">
    <location>
        <begin position="46"/>
        <end position="65"/>
    </location>
</feature>
<dbReference type="InterPro" id="IPR011701">
    <property type="entry name" value="MFS"/>
</dbReference>
<gene>
    <name evidence="9" type="ORF">PQJ61_12940</name>
</gene>
<dbReference type="InterPro" id="IPR051788">
    <property type="entry name" value="MFS_Transporter"/>
</dbReference>
<comment type="caution">
    <text evidence="9">The sequence shown here is derived from an EMBL/GenBank/DDBJ whole genome shotgun (WGS) entry which is preliminary data.</text>
</comment>
<feature type="domain" description="Major facilitator superfamily (MFS) profile" evidence="8">
    <location>
        <begin position="8"/>
        <end position="392"/>
    </location>
</feature>
<proteinExistence type="inferred from homology"/>
<feature type="transmembrane region" description="Helical" evidence="7">
    <location>
        <begin position="251"/>
        <end position="272"/>
    </location>
</feature>
<evidence type="ECO:0000256" key="1">
    <source>
        <dbReference type="ARBA" id="ARBA00004127"/>
    </source>
</evidence>
<dbReference type="Proteomes" id="UP001221217">
    <property type="component" value="Unassembled WGS sequence"/>
</dbReference>
<evidence type="ECO:0000256" key="6">
    <source>
        <dbReference type="ARBA" id="ARBA00023136"/>
    </source>
</evidence>
<dbReference type="GO" id="GO:0022857">
    <property type="term" value="F:transmembrane transporter activity"/>
    <property type="evidence" value="ECO:0007669"/>
    <property type="project" value="InterPro"/>
</dbReference>
<keyword evidence="6 7" id="KW-0472">Membrane</keyword>
<name>A0AAJ1IGB9_9SPIO</name>
<sequence length="393" mass="42313">MIQNRNIISLAIFMSLGLLGLLFPAVGASLPGIENYYNVGLSSSGIVSSLVQLGYALFCFAGGILGDFFGKKKVLVSGALIYGLTGILLAYSQTWGLSLVLFFIFGMGSGLIFIASNTLVIDIYAERSGTFLNIHHTFFSMGSLLAPIVVRALLANGYPWYTIFRLLGLTALFLGAIILSSRISSSSTPQAKYTATHASRLTKYKKVMTEKRFIHLLVIVFLAIGVQFGIIYLLVSFLIKVRGMSFGDASLVMSFFYGLILIGRLLCSYIVSRVSPHKVVLFLLFFLLITLTAGWLTTGTFSMIMFALTGLASSGLMPTLISIAGSTLEPTIRSSALGLLSMSGGLGGMLTTLVITNLADYIGFNTSFTLMIIISILSIGLFIRIMAAEKKTA</sequence>
<feature type="transmembrane region" description="Helical" evidence="7">
    <location>
        <begin position="279"/>
        <end position="297"/>
    </location>
</feature>
<feature type="transmembrane region" description="Helical" evidence="7">
    <location>
        <begin position="303"/>
        <end position="324"/>
    </location>
</feature>
<dbReference type="PROSITE" id="PS50850">
    <property type="entry name" value="MFS"/>
    <property type="match status" value="1"/>
</dbReference>
<keyword evidence="3" id="KW-0813">Transport</keyword>
<dbReference type="Pfam" id="PF07690">
    <property type="entry name" value="MFS_1"/>
    <property type="match status" value="1"/>
</dbReference>
<organism evidence="9 10">
    <name type="scientific">Candidatus Thalassospirochaeta sargassi</name>
    <dbReference type="NCBI Taxonomy" id="3119039"/>
    <lineage>
        <taxon>Bacteria</taxon>
        <taxon>Pseudomonadati</taxon>
        <taxon>Spirochaetota</taxon>
        <taxon>Spirochaetia</taxon>
        <taxon>Spirochaetales</taxon>
        <taxon>Spirochaetaceae</taxon>
        <taxon>Candidatus Thalassospirochaeta</taxon>
    </lineage>
</organism>
<dbReference type="InterPro" id="IPR020846">
    <property type="entry name" value="MFS_dom"/>
</dbReference>
<dbReference type="InterPro" id="IPR036259">
    <property type="entry name" value="MFS_trans_sf"/>
</dbReference>
<comment type="similarity">
    <text evidence="2">Belongs to the major facilitator superfamily.</text>
</comment>
<comment type="subcellular location">
    <subcellularLocation>
        <location evidence="1">Endomembrane system</location>
        <topology evidence="1">Multi-pass membrane protein</topology>
    </subcellularLocation>
</comment>
<feature type="transmembrane region" description="Helical" evidence="7">
    <location>
        <begin position="336"/>
        <end position="355"/>
    </location>
</feature>
<evidence type="ECO:0000313" key="9">
    <source>
        <dbReference type="EMBL" id="MDC7227664.1"/>
    </source>
</evidence>